<evidence type="ECO:0000259" key="5">
    <source>
        <dbReference type="PROSITE" id="PS50987"/>
    </source>
</evidence>
<dbReference type="InterPro" id="IPR051081">
    <property type="entry name" value="HTH_MetalResp_TranReg"/>
</dbReference>
<feature type="compositionally biased region" description="Low complexity" evidence="4">
    <location>
        <begin position="137"/>
        <end position="148"/>
    </location>
</feature>
<proteinExistence type="predicted"/>
<dbReference type="CDD" id="cd00090">
    <property type="entry name" value="HTH_ARSR"/>
    <property type="match status" value="1"/>
</dbReference>
<dbReference type="Proteomes" id="UP000689967">
    <property type="component" value="Unassembled WGS sequence"/>
</dbReference>
<dbReference type="InterPro" id="IPR001845">
    <property type="entry name" value="HTH_ArsR_DNA-bd_dom"/>
</dbReference>
<comment type="caution">
    <text evidence="6">The sequence shown here is derived from an EMBL/GenBank/DDBJ whole genome shotgun (WGS) entry which is preliminary data.</text>
</comment>
<dbReference type="SMART" id="SM00418">
    <property type="entry name" value="HTH_ARSR"/>
    <property type="match status" value="1"/>
</dbReference>
<evidence type="ECO:0000256" key="1">
    <source>
        <dbReference type="ARBA" id="ARBA00023015"/>
    </source>
</evidence>
<dbReference type="Pfam" id="PF01022">
    <property type="entry name" value="HTH_5"/>
    <property type="match status" value="1"/>
</dbReference>
<gene>
    <name evidence="6" type="ORF">JJQ90_07475</name>
</gene>
<keyword evidence="7" id="KW-1185">Reference proteome</keyword>
<evidence type="ECO:0000256" key="3">
    <source>
        <dbReference type="ARBA" id="ARBA00023163"/>
    </source>
</evidence>
<organism evidence="6 7">
    <name type="scientific">Falsiroseomonas oleicola</name>
    <dbReference type="NCBI Taxonomy" id="2801474"/>
    <lineage>
        <taxon>Bacteria</taxon>
        <taxon>Pseudomonadati</taxon>
        <taxon>Pseudomonadota</taxon>
        <taxon>Alphaproteobacteria</taxon>
        <taxon>Acetobacterales</taxon>
        <taxon>Roseomonadaceae</taxon>
        <taxon>Falsiroseomonas</taxon>
    </lineage>
</organism>
<keyword evidence="2" id="KW-0238">DNA-binding</keyword>
<sequence>MDLAELAQRADAAAALLRTLANRTRIMIMCELALGERSVSDLAAMLELSQSALSQHLARLRQEKLVETRRAAHHIFYRIGDQSVRDIMTVLYHVYCRKVEAMAAEHGMQMRAAPMPGAAMPSAPMGGMPPAMGMPMQPMRMPMSAPMPDAAPPPPARKRAPRRGG</sequence>
<keyword evidence="1" id="KW-0805">Transcription regulation</keyword>
<evidence type="ECO:0000256" key="4">
    <source>
        <dbReference type="SAM" id="MobiDB-lite"/>
    </source>
</evidence>
<accession>A0ABS6H4D9</accession>
<dbReference type="PROSITE" id="PS50987">
    <property type="entry name" value="HTH_ARSR_2"/>
    <property type="match status" value="1"/>
</dbReference>
<reference evidence="6 7" key="1">
    <citation type="submission" date="2021-01" db="EMBL/GenBank/DDBJ databases">
        <title>Roseomonas sp. nov, a bacterium isolated from an oil production mixture in Yumen Oilfield.</title>
        <authorList>
            <person name="Wu D."/>
        </authorList>
    </citation>
    <scope>NUCLEOTIDE SEQUENCE [LARGE SCALE GENOMIC DNA]</scope>
    <source>
        <strain evidence="6 7">ROY-5-3</strain>
    </source>
</reference>
<keyword evidence="3" id="KW-0804">Transcription</keyword>
<name>A0ABS6H4D9_9PROT</name>
<evidence type="ECO:0000313" key="7">
    <source>
        <dbReference type="Proteomes" id="UP000689967"/>
    </source>
</evidence>
<evidence type="ECO:0000256" key="2">
    <source>
        <dbReference type="ARBA" id="ARBA00023125"/>
    </source>
</evidence>
<feature type="region of interest" description="Disordered" evidence="4">
    <location>
        <begin position="137"/>
        <end position="165"/>
    </location>
</feature>
<evidence type="ECO:0000313" key="6">
    <source>
        <dbReference type="EMBL" id="MBU8543540.1"/>
    </source>
</evidence>
<feature type="compositionally biased region" description="Basic residues" evidence="4">
    <location>
        <begin position="156"/>
        <end position="165"/>
    </location>
</feature>
<protein>
    <submittedName>
        <fullName evidence="6">Helix-turn-helix transcriptional regulator</fullName>
    </submittedName>
</protein>
<dbReference type="NCBIfam" id="NF033788">
    <property type="entry name" value="HTH_metalloreg"/>
    <property type="match status" value="1"/>
</dbReference>
<feature type="domain" description="HTH arsR-type" evidence="5">
    <location>
        <begin position="3"/>
        <end position="99"/>
    </location>
</feature>
<dbReference type="PANTHER" id="PTHR33154">
    <property type="entry name" value="TRANSCRIPTIONAL REGULATOR, ARSR FAMILY"/>
    <property type="match status" value="1"/>
</dbReference>
<dbReference type="EMBL" id="JAERQM010000002">
    <property type="protein sequence ID" value="MBU8543540.1"/>
    <property type="molecule type" value="Genomic_DNA"/>
</dbReference>
<dbReference type="InterPro" id="IPR011991">
    <property type="entry name" value="ArsR-like_HTH"/>
</dbReference>
<dbReference type="PANTHER" id="PTHR33154:SF28">
    <property type="entry name" value="HTH-TYPE TRANSCRIPTIONAL REGULATOR YGAV-RELATED"/>
    <property type="match status" value="1"/>
</dbReference>